<dbReference type="InterPro" id="IPR050121">
    <property type="entry name" value="Cytochrome_P450_monoxygenase"/>
</dbReference>
<keyword evidence="5" id="KW-0560">Oxidoreductase</keyword>
<keyword evidence="6 8" id="KW-0408">Iron</keyword>
<name>A0A1F5L489_PENAI</name>
<comment type="cofactor">
    <cofactor evidence="1 8">
        <name>heme</name>
        <dbReference type="ChEBI" id="CHEBI:30413"/>
    </cofactor>
</comment>
<evidence type="ECO:0000256" key="5">
    <source>
        <dbReference type="ARBA" id="ARBA00023002"/>
    </source>
</evidence>
<evidence type="ECO:0000256" key="6">
    <source>
        <dbReference type="ARBA" id="ARBA00023004"/>
    </source>
</evidence>
<dbReference type="GO" id="GO:0005506">
    <property type="term" value="F:iron ion binding"/>
    <property type="evidence" value="ECO:0007669"/>
    <property type="project" value="InterPro"/>
</dbReference>
<evidence type="ECO:0000256" key="8">
    <source>
        <dbReference type="PIRSR" id="PIRSR602401-1"/>
    </source>
</evidence>
<keyword evidence="10" id="KW-1185">Reference proteome</keyword>
<dbReference type="GO" id="GO:0020037">
    <property type="term" value="F:heme binding"/>
    <property type="evidence" value="ECO:0007669"/>
    <property type="project" value="InterPro"/>
</dbReference>
<evidence type="ECO:0000313" key="10">
    <source>
        <dbReference type="Proteomes" id="UP000177622"/>
    </source>
</evidence>
<dbReference type="Gene3D" id="1.10.630.10">
    <property type="entry name" value="Cytochrome P450"/>
    <property type="match status" value="1"/>
</dbReference>
<sequence>MCTNADHSLAADITEGSPVVRVGPDHVHIKDIDAYEKSVPTNGTVPRSFLTFTRVFRNGTNFEKDHVFYTCADNDGSIFSLSNRDEHRARRKALSPRFSKKAAEADAPAILNQIRLLEGFIIQHSSLEKSCNVSDLFRVFGINIVAKTLLGDCHDLVQYEEAKPELLETVDGLSVMLPILRFFPYMGTISNIMPSFIAEQLTPAGVLSFKKTCEDYTQSMMDKPIRSDVESSRSSVMEILMAHSLETTGKLPKLNYLTAEAFTFIDAGVDTTGRTLAAAVYYVLRTPSVEKKLQEELDSLSLWGSENTEDIVRNVGKLPYLNAVIKEAHRIWPSLPGPLPRVVPSEGLQVGSYFIPQGTIVSATHHSMHFDEDIFPEPKTFKPERWLRDDSTELNRYLTPYSRGSRACIGIN</sequence>
<dbReference type="GeneID" id="34581373"/>
<evidence type="ECO:0000256" key="7">
    <source>
        <dbReference type="ARBA" id="ARBA00023033"/>
    </source>
</evidence>
<proteinExistence type="inferred from homology"/>
<dbReference type="GO" id="GO:0016705">
    <property type="term" value="F:oxidoreductase activity, acting on paired donors, with incorporation or reduction of molecular oxygen"/>
    <property type="evidence" value="ECO:0007669"/>
    <property type="project" value="InterPro"/>
</dbReference>
<keyword evidence="4 8" id="KW-0479">Metal-binding</keyword>
<accession>A0A1F5L489</accession>
<dbReference type="SUPFAM" id="SSF48264">
    <property type="entry name" value="Cytochrome P450"/>
    <property type="match status" value="1"/>
</dbReference>
<organism evidence="9 10">
    <name type="scientific">Penicillium arizonense</name>
    <dbReference type="NCBI Taxonomy" id="1835702"/>
    <lineage>
        <taxon>Eukaryota</taxon>
        <taxon>Fungi</taxon>
        <taxon>Dikarya</taxon>
        <taxon>Ascomycota</taxon>
        <taxon>Pezizomycotina</taxon>
        <taxon>Eurotiomycetes</taxon>
        <taxon>Eurotiomycetidae</taxon>
        <taxon>Eurotiales</taxon>
        <taxon>Aspergillaceae</taxon>
        <taxon>Penicillium</taxon>
    </lineage>
</organism>
<dbReference type="PRINTS" id="PR00385">
    <property type="entry name" value="P450"/>
</dbReference>
<dbReference type="PRINTS" id="PR00463">
    <property type="entry name" value="EP450I"/>
</dbReference>
<dbReference type="OrthoDB" id="3945418at2759"/>
<keyword evidence="7" id="KW-0503">Monooxygenase</keyword>
<dbReference type="EMBL" id="LXJU01000033">
    <property type="protein sequence ID" value="OGE48035.1"/>
    <property type="molecule type" value="Genomic_DNA"/>
</dbReference>
<dbReference type="PANTHER" id="PTHR24305:SF210">
    <property type="entry name" value="CYTOCHROME P450 MONOOXYGENASE ASQL-RELATED"/>
    <property type="match status" value="1"/>
</dbReference>
<dbReference type="Pfam" id="PF00067">
    <property type="entry name" value="p450"/>
    <property type="match status" value="1"/>
</dbReference>
<keyword evidence="3 8" id="KW-0349">Heme</keyword>
<protein>
    <recommendedName>
        <fullName evidence="11">Cytochrome P450</fullName>
    </recommendedName>
</protein>
<feature type="binding site" description="axial binding residue" evidence="8">
    <location>
        <position position="408"/>
    </location>
    <ligand>
        <name>heme</name>
        <dbReference type="ChEBI" id="CHEBI:30413"/>
    </ligand>
    <ligandPart>
        <name>Fe</name>
        <dbReference type="ChEBI" id="CHEBI:18248"/>
    </ligandPart>
</feature>
<dbReference type="AlphaFoldDB" id="A0A1F5L489"/>
<dbReference type="STRING" id="1835702.A0A1F5L489"/>
<evidence type="ECO:0000256" key="4">
    <source>
        <dbReference type="ARBA" id="ARBA00022723"/>
    </source>
</evidence>
<dbReference type="Proteomes" id="UP000177622">
    <property type="component" value="Unassembled WGS sequence"/>
</dbReference>
<comment type="similarity">
    <text evidence="2">Belongs to the cytochrome P450 family.</text>
</comment>
<dbReference type="InterPro" id="IPR001128">
    <property type="entry name" value="Cyt_P450"/>
</dbReference>
<dbReference type="GO" id="GO:0004497">
    <property type="term" value="F:monooxygenase activity"/>
    <property type="evidence" value="ECO:0007669"/>
    <property type="project" value="UniProtKB-KW"/>
</dbReference>
<gene>
    <name evidence="9" type="ORF">PENARI_c033G04918</name>
</gene>
<dbReference type="InterPro" id="IPR036396">
    <property type="entry name" value="Cyt_P450_sf"/>
</dbReference>
<dbReference type="CDD" id="cd11062">
    <property type="entry name" value="CYP58-like"/>
    <property type="match status" value="1"/>
</dbReference>
<evidence type="ECO:0000313" key="9">
    <source>
        <dbReference type="EMBL" id="OGE48035.1"/>
    </source>
</evidence>
<dbReference type="PANTHER" id="PTHR24305">
    <property type="entry name" value="CYTOCHROME P450"/>
    <property type="match status" value="1"/>
</dbReference>
<dbReference type="RefSeq" id="XP_022483491.1">
    <property type="nucleotide sequence ID" value="XM_022636639.1"/>
</dbReference>
<dbReference type="GO" id="GO:0043386">
    <property type="term" value="P:mycotoxin biosynthetic process"/>
    <property type="evidence" value="ECO:0007669"/>
    <property type="project" value="UniProtKB-ARBA"/>
</dbReference>
<evidence type="ECO:0000256" key="2">
    <source>
        <dbReference type="ARBA" id="ARBA00010617"/>
    </source>
</evidence>
<reference evidence="9 10" key="1">
    <citation type="journal article" date="2016" name="Sci. Rep.">
        <title>Penicillium arizonense, a new, genome sequenced fungal species, reveals a high chemical diversity in secreted metabolites.</title>
        <authorList>
            <person name="Grijseels S."/>
            <person name="Nielsen J.C."/>
            <person name="Randelovic M."/>
            <person name="Nielsen J."/>
            <person name="Nielsen K.F."/>
            <person name="Workman M."/>
            <person name="Frisvad J.C."/>
        </authorList>
    </citation>
    <scope>NUCLEOTIDE SEQUENCE [LARGE SCALE GENOMIC DNA]</scope>
    <source>
        <strain evidence="9 10">CBS 141311</strain>
    </source>
</reference>
<comment type="caution">
    <text evidence="9">The sequence shown here is derived from an EMBL/GenBank/DDBJ whole genome shotgun (WGS) entry which is preliminary data.</text>
</comment>
<evidence type="ECO:0008006" key="11">
    <source>
        <dbReference type="Google" id="ProtNLM"/>
    </source>
</evidence>
<evidence type="ECO:0000256" key="3">
    <source>
        <dbReference type="ARBA" id="ARBA00022617"/>
    </source>
</evidence>
<dbReference type="InterPro" id="IPR002401">
    <property type="entry name" value="Cyt_P450_E_grp-I"/>
</dbReference>
<evidence type="ECO:0000256" key="1">
    <source>
        <dbReference type="ARBA" id="ARBA00001971"/>
    </source>
</evidence>